<feature type="compositionally biased region" description="Basic and acidic residues" evidence="1">
    <location>
        <begin position="104"/>
        <end position="116"/>
    </location>
</feature>
<accession>A0A1Y1YXB4</accession>
<dbReference type="OrthoDB" id="5397183at2759"/>
<dbReference type="Proteomes" id="UP000193144">
    <property type="component" value="Unassembled WGS sequence"/>
</dbReference>
<dbReference type="AlphaFoldDB" id="A0A1Y1YXB4"/>
<reference evidence="2 3" key="1">
    <citation type="submission" date="2016-07" db="EMBL/GenBank/DDBJ databases">
        <title>Pervasive Adenine N6-methylation of Active Genes in Fungi.</title>
        <authorList>
            <consortium name="DOE Joint Genome Institute"/>
            <person name="Mondo S.J."/>
            <person name="Dannebaum R.O."/>
            <person name="Kuo R.C."/>
            <person name="Labutti K."/>
            <person name="Haridas S."/>
            <person name="Kuo A."/>
            <person name="Salamov A."/>
            <person name="Ahrendt S.R."/>
            <person name="Lipzen A."/>
            <person name="Sullivan W."/>
            <person name="Andreopoulos W.B."/>
            <person name="Clum A."/>
            <person name="Lindquist E."/>
            <person name="Daum C."/>
            <person name="Ramamoorthy G.K."/>
            <person name="Gryganskyi A."/>
            <person name="Culley D."/>
            <person name="Magnuson J.K."/>
            <person name="James T.Y."/>
            <person name="O'Malley M.A."/>
            <person name="Stajich J.E."/>
            <person name="Spatafora J.W."/>
            <person name="Visel A."/>
            <person name="Grigoriev I.V."/>
        </authorList>
    </citation>
    <scope>NUCLEOTIDE SEQUENCE [LARGE SCALE GENOMIC DNA]</scope>
    <source>
        <strain evidence="2 3">CBS 115471</strain>
    </source>
</reference>
<comment type="caution">
    <text evidence="2">The sequence shown here is derived from an EMBL/GenBank/DDBJ whole genome shotgun (WGS) entry which is preliminary data.</text>
</comment>
<dbReference type="EMBL" id="MCFA01000155">
    <property type="protein sequence ID" value="ORY02660.1"/>
    <property type="molecule type" value="Genomic_DNA"/>
</dbReference>
<feature type="region of interest" description="Disordered" evidence="1">
    <location>
        <begin position="326"/>
        <end position="352"/>
    </location>
</feature>
<feature type="region of interest" description="Disordered" evidence="1">
    <location>
        <begin position="1"/>
        <end position="219"/>
    </location>
</feature>
<name>A0A1Y1YXB4_9PLEO</name>
<feature type="compositionally biased region" description="Polar residues" evidence="1">
    <location>
        <begin position="136"/>
        <end position="157"/>
    </location>
</feature>
<evidence type="ECO:0000256" key="1">
    <source>
        <dbReference type="SAM" id="MobiDB-lite"/>
    </source>
</evidence>
<feature type="compositionally biased region" description="Polar residues" evidence="1">
    <location>
        <begin position="47"/>
        <end position="62"/>
    </location>
</feature>
<evidence type="ECO:0000313" key="2">
    <source>
        <dbReference type="EMBL" id="ORY02660.1"/>
    </source>
</evidence>
<keyword evidence="3" id="KW-1185">Reference proteome</keyword>
<evidence type="ECO:0000313" key="3">
    <source>
        <dbReference type="Proteomes" id="UP000193144"/>
    </source>
</evidence>
<proteinExistence type="predicted"/>
<protein>
    <submittedName>
        <fullName evidence="2">Uncharacterized protein</fullName>
    </submittedName>
</protein>
<sequence length="523" mass="57299">MALYRGWDFNEVMKGGSSQGDATSFDPPSLGFTPINRPQPGQPSLPTPAQTATGNEGRSGTTARKHHPAVVEYLHLGAERDAPSQFDRPAPPPPEKTNNRKRPRASDNKSTKRSEGTPKALPKARRVSEGLHITKSLGNVSKSKYVQQSDQSENAQSGHGGNGSSDVLFPSSDIGMDQSNSFQVERPSDPVLPSDSLDPTRALSLNGYDVPHDVGVGDYDSSCRQVDRRASPSSLWPDAPTTAPNFDDEIEAILASLDVDTFTNADYEIDNTSAASSTTAQRAHIPTHAHSDDENFDLGLDDEEFLMLTTDCNDGSVDTIDKLGTKASSSLRSGPTHMQDPPLTSRGPSGQFISPITQKTTRIIQKANDPNENLTPIVRPPFPKQVCDRSLVIGLSPNTLLRTCFRIGEAINAGRSAVRDGKNVIIELYARVLNSHRDETRQLFTFCDLYHVKPPHVNGVYDGAIWKAVELFNYDAGRLLHEHTMCRIIGKMKRDGQQWHLSVLNIWEATREDIAWTEGIVNS</sequence>
<organism evidence="2 3">
    <name type="scientific">Clohesyomyces aquaticus</name>
    <dbReference type="NCBI Taxonomy" id="1231657"/>
    <lineage>
        <taxon>Eukaryota</taxon>
        <taxon>Fungi</taxon>
        <taxon>Dikarya</taxon>
        <taxon>Ascomycota</taxon>
        <taxon>Pezizomycotina</taxon>
        <taxon>Dothideomycetes</taxon>
        <taxon>Pleosporomycetidae</taxon>
        <taxon>Pleosporales</taxon>
        <taxon>Lindgomycetaceae</taxon>
        <taxon>Clohesyomyces</taxon>
    </lineage>
</organism>
<gene>
    <name evidence="2" type="ORF">BCR34DRAFT_574003</name>
</gene>